<name>A0A7R9P5D3_TIMCA</name>
<gene>
    <name evidence="2" type="ORF">TCMB3V08_LOCUS3354</name>
</gene>
<reference evidence="2" key="1">
    <citation type="submission" date="2020-11" db="EMBL/GenBank/DDBJ databases">
        <authorList>
            <person name="Tran Van P."/>
        </authorList>
    </citation>
    <scope>NUCLEOTIDE SEQUENCE</scope>
</reference>
<evidence type="ECO:0000256" key="1">
    <source>
        <dbReference type="SAM" id="Phobius"/>
    </source>
</evidence>
<keyword evidence="1" id="KW-0812">Transmembrane</keyword>
<protein>
    <submittedName>
        <fullName evidence="2">(California timema) hypothetical protein</fullName>
    </submittedName>
</protein>
<keyword evidence="1" id="KW-0472">Membrane</keyword>
<organism evidence="2">
    <name type="scientific">Timema californicum</name>
    <name type="common">California timema</name>
    <name type="synonym">Walking stick</name>
    <dbReference type="NCBI Taxonomy" id="61474"/>
    <lineage>
        <taxon>Eukaryota</taxon>
        <taxon>Metazoa</taxon>
        <taxon>Ecdysozoa</taxon>
        <taxon>Arthropoda</taxon>
        <taxon>Hexapoda</taxon>
        <taxon>Insecta</taxon>
        <taxon>Pterygota</taxon>
        <taxon>Neoptera</taxon>
        <taxon>Polyneoptera</taxon>
        <taxon>Phasmatodea</taxon>
        <taxon>Timematodea</taxon>
        <taxon>Timematoidea</taxon>
        <taxon>Timematidae</taxon>
        <taxon>Timema</taxon>
    </lineage>
</organism>
<keyword evidence="1" id="KW-1133">Transmembrane helix</keyword>
<accession>A0A7R9P5D3</accession>
<dbReference type="EMBL" id="OE180149">
    <property type="protein sequence ID" value="CAD7570656.1"/>
    <property type="molecule type" value="Genomic_DNA"/>
</dbReference>
<sequence>MPYSRLKGIKKNLKSTFEGLVLKSPFYAVGIIIYYLNANRINGKWKASRKNFVPPDEIPPRGSDPNKLALAHDVSQKSSRRLLVLAQNSRKSRRNLAWNISSPVAGVDEDRHLRLNMWFHDHRNPNNKLVKNKEQMLAT</sequence>
<dbReference type="AlphaFoldDB" id="A0A7R9P5D3"/>
<feature type="transmembrane region" description="Helical" evidence="1">
    <location>
        <begin position="20"/>
        <end position="36"/>
    </location>
</feature>
<proteinExistence type="predicted"/>
<evidence type="ECO:0000313" key="2">
    <source>
        <dbReference type="EMBL" id="CAD7570656.1"/>
    </source>
</evidence>